<dbReference type="PANTHER" id="PTHR24009:SF0">
    <property type="entry name" value="ZINC FINGER CCCH DOMAIN-CONTAINING PROTEIN 18"/>
    <property type="match status" value="1"/>
</dbReference>
<organism evidence="8 9">
    <name type="scientific">Oryza meyeriana var. granulata</name>
    <dbReference type="NCBI Taxonomy" id="110450"/>
    <lineage>
        <taxon>Eukaryota</taxon>
        <taxon>Viridiplantae</taxon>
        <taxon>Streptophyta</taxon>
        <taxon>Embryophyta</taxon>
        <taxon>Tracheophyta</taxon>
        <taxon>Spermatophyta</taxon>
        <taxon>Magnoliopsida</taxon>
        <taxon>Liliopsida</taxon>
        <taxon>Poales</taxon>
        <taxon>Poaceae</taxon>
        <taxon>BOP clade</taxon>
        <taxon>Oryzoideae</taxon>
        <taxon>Oryzeae</taxon>
        <taxon>Oryzinae</taxon>
        <taxon>Oryza</taxon>
        <taxon>Oryza meyeriana</taxon>
    </lineage>
</organism>
<dbReference type="SUPFAM" id="SSF54928">
    <property type="entry name" value="RNA-binding domain, RBD"/>
    <property type="match status" value="1"/>
</dbReference>
<keyword evidence="4 6" id="KW-0694">RNA-binding</keyword>
<keyword evidence="3" id="KW-0862">Zinc</keyword>
<dbReference type="InterPro" id="IPR012677">
    <property type="entry name" value="Nucleotide-bd_a/b_plait_sf"/>
</dbReference>
<evidence type="ECO:0000313" key="9">
    <source>
        <dbReference type="Proteomes" id="UP000479710"/>
    </source>
</evidence>
<dbReference type="EMBL" id="SPHZ02000007">
    <property type="protein sequence ID" value="KAF0908391.1"/>
    <property type="molecule type" value="Genomic_DNA"/>
</dbReference>
<dbReference type="GO" id="GO:0003677">
    <property type="term" value="F:DNA binding"/>
    <property type="evidence" value="ECO:0007669"/>
    <property type="project" value="UniProtKB-KW"/>
</dbReference>
<evidence type="ECO:0000259" key="7">
    <source>
        <dbReference type="PROSITE" id="PS50102"/>
    </source>
</evidence>
<dbReference type="Gene3D" id="3.30.70.330">
    <property type="match status" value="1"/>
</dbReference>
<dbReference type="PROSITE" id="PS50102">
    <property type="entry name" value="RRM"/>
    <property type="match status" value="1"/>
</dbReference>
<dbReference type="PANTHER" id="PTHR24009">
    <property type="entry name" value="RNA-BINDING (RRM/RBD/RNP MOTIFS)"/>
    <property type="match status" value="1"/>
</dbReference>
<dbReference type="AlphaFoldDB" id="A0A6G1D7J3"/>
<dbReference type="Proteomes" id="UP000479710">
    <property type="component" value="Unassembled WGS sequence"/>
</dbReference>
<dbReference type="Pfam" id="PF00076">
    <property type="entry name" value="RRM_1"/>
    <property type="match status" value="1"/>
</dbReference>
<accession>A0A6G1D7J3</accession>
<evidence type="ECO:0000313" key="8">
    <source>
        <dbReference type="EMBL" id="KAF0908391.1"/>
    </source>
</evidence>
<evidence type="ECO:0000256" key="6">
    <source>
        <dbReference type="PROSITE-ProRule" id="PRU00176"/>
    </source>
</evidence>
<dbReference type="FunFam" id="3.30.70.330:FF:000678">
    <property type="entry name" value="zinc finger CCCH domain-containing protein 53-like isoform X2"/>
    <property type="match status" value="1"/>
</dbReference>
<evidence type="ECO:0000256" key="5">
    <source>
        <dbReference type="ARBA" id="ARBA00023125"/>
    </source>
</evidence>
<keyword evidence="5" id="KW-0238">DNA-binding</keyword>
<dbReference type="InterPro" id="IPR035979">
    <property type="entry name" value="RBD_domain_sf"/>
</dbReference>
<dbReference type="OrthoDB" id="670110at2759"/>
<keyword evidence="1" id="KW-0479">Metal-binding</keyword>
<evidence type="ECO:0000256" key="3">
    <source>
        <dbReference type="ARBA" id="ARBA00022833"/>
    </source>
</evidence>
<evidence type="ECO:0000256" key="2">
    <source>
        <dbReference type="ARBA" id="ARBA00022771"/>
    </source>
</evidence>
<keyword evidence="9" id="KW-1185">Reference proteome</keyword>
<evidence type="ECO:0000256" key="1">
    <source>
        <dbReference type="ARBA" id="ARBA00022723"/>
    </source>
</evidence>
<evidence type="ECO:0000256" key="4">
    <source>
        <dbReference type="ARBA" id="ARBA00022884"/>
    </source>
</evidence>
<protein>
    <recommendedName>
        <fullName evidence="7">RRM domain-containing protein</fullName>
    </recommendedName>
</protein>
<dbReference type="GO" id="GO:0003723">
    <property type="term" value="F:RNA binding"/>
    <property type="evidence" value="ECO:0007669"/>
    <property type="project" value="UniProtKB-UniRule"/>
</dbReference>
<sequence length="267" mass="30675">MHLARMSNYAPYPQRCFLHQIKNSHFLTGGLSFSQAKVIMEFKLNVAPLIKLEHCRGHFLNPFAWRNSCSLRAFQYRKPLRPDGYLTDSQRHGWTGCSLTSLLMGLNTIRVIESCNLMDTGAGSNQIYMTFPVHSKFTEDDIENYFKRYGPVSGVRIPYQEKRMFGFVSFLYTETVRLILSKGTAHFICGARVLVKRYIEKPELRKISRKDKHFDCRGHRASGFNVTNEHHIGNNMKIISDKSDGLDEASTYEDSDEISLPDSLGLY</sequence>
<dbReference type="SMART" id="SM00360">
    <property type="entry name" value="RRM"/>
    <property type="match status" value="1"/>
</dbReference>
<proteinExistence type="predicted"/>
<reference evidence="8 9" key="1">
    <citation type="submission" date="2019-11" db="EMBL/GenBank/DDBJ databases">
        <title>Whole genome sequence of Oryza granulata.</title>
        <authorList>
            <person name="Li W."/>
        </authorList>
    </citation>
    <scope>NUCLEOTIDE SEQUENCE [LARGE SCALE GENOMIC DNA]</scope>
    <source>
        <strain evidence="9">cv. Menghai</strain>
        <tissue evidence="8">Leaf</tissue>
    </source>
</reference>
<dbReference type="GO" id="GO:0008270">
    <property type="term" value="F:zinc ion binding"/>
    <property type="evidence" value="ECO:0007669"/>
    <property type="project" value="UniProtKB-KW"/>
</dbReference>
<dbReference type="InterPro" id="IPR000504">
    <property type="entry name" value="RRM_dom"/>
</dbReference>
<name>A0A6G1D7J3_9ORYZ</name>
<keyword evidence="2" id="KW-0863">Zinc-finger</keyword>
<comment type="caution">
    <text evidence="8">The sequence shown here is derived from an EMBL/GenBank/DDBJ whole genome shotgun (WGS) entry which is preliminary data.</text>
</comment>
<gene>
    <name evidence="8" type="ORF">E2562_025065</name>
</gene>
<feature type="domain" description="RRM" evidence="7">
    <location>
        <begin position="125"/>
        <end position="200"/>
    </location>
</feature>